<reference evidence="2" key="2">
    <citation type="submission" date="2021-02" db="EMBL/GenBank/DDBJ databases">
        <authorList>
            <person name="Kimball J.A."/>
            <person name="Haas M.W."/>
            <person name="Macchietto M."/>
            <person name="Kono T."/>
            <person name="Duquette J."/>
            <person name="Shao M."/>
        </authorList>
    </citation>
    <scope>NUCLEOTIDE SEQUENCE</scope>
    <source>
        <tissue evidence="2">Fresh leaf tissue</tissue>
    </source>
</reference>
<reference evidence="2" key="1">
    <citation type="journal article" date="2021" name="bioRxiv">
        <title>Whole Genome Assembly and Annotation of Northern Wild Rice, Zizania palustris L., Supports a Whole Genome Duplication in the Zizania Genus.</title>
        <authorList>
            <person name="Haas M."/>
            <person name="Kono T."/>
            <person name="Macchietto M."/>
            <person name="Millas R."/>
            <person name="McGilp L."/>
            <person name="Shao M."/>
            <person name="Duquette J."/>
            <person name="Hirsch C.N."/>
            <person name="Kimball J."/>
        </authorList>
    </citation>
    <scope>NUCLEOTIDE SEQUENCE</scope>
    <source>
        <tissue evidence="2">Fresh leaf tissue</tissue>
    </source>
</reference>
<dbReference type="Proteomes" id="UP000729402">
    <property type="component" value="Unassembled WGS sequence"/>
</dbReference>
<evidence type="ECO:0000313" key="2">
    <source>
        <dbReference type="EMBL" id="KAG8093354.1"/>
    </source>
</evidence>
<name>A0A8J5WR25_ZIZPA</name>
<proteinExistence type="predicted"/>
<gene>
    <name evidence="2" type="ORF">GUJ93_ZPchr0012g20216</name>
</gene>
<dbReference type="AlphaFoldDB" id="A0A8J5WR25"/>
<sequence>MPTFCPAIRTSASSVRDLGTSCGGQSSQSGMEQVLLRDSAASPQRLPLVVFLPRPVRVLLRRQAITPPARFLHPILRPRSAADHEAPDPPAYAGSRAPRGFA</sequence>
<feature type="region of interest" description="Disordered" evidence="1">
    <location>
        <begin position="75"/>
        <end position="102"/>
    </location>
</feature>
<accession>A0A8J5WR25</accession>
<comment type="caution">
    <text evidence="2">The sequence shown here is derived from an EMBL/GenBank/DDBJ whole genome shotgun (WGS) entry which is preliminary data.</text>
</comment>
<organism evidence="2 3">
    <name type="scientific">Zizania palustris</name>
    <name type="common">Northern wild rice</name>
    <dbReference type="NCBI Taxonomy" id="103762"/>
    <lineage>
        <taxon>Eukaryota</taxon>
        <taxon>Viridiplantae</taxon>
        <taxon>Streptophyta</taxon>
        <taxon>Embryophyta</taxon>
        <taxon>Tracheophyta</taxon>
        <taxon>Spermatophyta</taxon>
        <taxon>Magnoliopsida</taxon>
        <taxon>Liliopsida</taxon>
        <taxon>Poales</taxon>
        <taxon>Poaceae</taxon>
        <taxon>BOP clade</taxon>
        <taxon>Oryzoideae</taxon>
        <taxon>Oryzeae</taxon>
        <taxon>Zizaniinae</taxon>
        <taxon>Zizania</taxon>
    </lineage>
</organism>
<dbReference type="EMBL" id="JAAALK010000080">
    <property type="protein sequence ID" value="KAG8093354.1"/>
    <property type="molecule type" value="Genomic_DNA"/>
</dbReference>
<evidence type="ECO:0000313" key="3">
    <source>
        <dbReference type="Proteomes" id="UP000729402"/>
    </source>
</evidence>
<keyword evidence="3" id="KW-1185">Reference proteome</keyword>
<protein>
    <submittedName>
        <fullName evidence="2">Uncharacterized protein</fullName>
    </submittedName>
</protein>
<evidence type="ECO:0000256" key="1">
    <source>
        <dbReference type="SAM" id="MobiDB-lite"/>
    </source>
</evidence>